<evidence type="ECO:0000313" key="3">
    <source>
        <dbReference type="EMBL" id="GAA0431212.1"/>
    </source>
</evidence>
<protein>
    <recommendedName>
        <fullName evidence="5">DUF732 domain-containing protein</fullName>
    </recommendedName>
</protein>
<evidence type="ECO:0000313" key="4">
    <source>
        <dbReference type="Proteomes" id="UP001500879"/>
    </source>
</evidence>
<dbReference type="EMBL" id="BAAABX010000065">
    <property type="protein sequence ID" value="GAA0431212.1"/>
    <property type="molecule type" value="Genomic_DNA"/>
</dbReference>
<comment type="caution">
    <text evidence="3">The sequence shown here is derived from an EMBL/GenBank/DDBJ whole genome shotgun (WGS) entry which is preliminary data.</text>
</comment>
<dbReference type="Proteomes" id="UP001500879">
    <property type="component" value="Unassembled WGS sequence"/>
</dbReference>
<feature type="region of interest" description="Disordered" evidence="1">
    <location>
        <begin position="22"/>
        <end position="66"/>
    </location>
</feature>
<evidence type="ECO:0000256" key="2">
    <source>
        <dbReference type="SAM" id="SignalP"/>
    </source>
</evidence>
<feature type="chain" id="PRO_5045863730" description="DUF732 domain-containing protein" evidence="2">
    <location>
        <begin position="20"/>
        <end position="142"/>
    </location>
</feature>
<reference evidence="4" key="1">
    <citation type="journal article" date="2019" name="Int. J. Syst. Evol. Microbiol.">
        <title>The Global Catalogue of Microorganisms (GCM) 10K type strain sequencing project: providing services to taxonomists for standard genome sequencing and annotation.</title>
        <authorList>
            <consortium name="The Broad Institute Genomics Platform"/>
            <consortium name="The Broad Institute Genome Sequencing Center for Infectious Disease"/>
            <person name="Wu L."/>
            <person name="Ma J."/>
        </authorList>
    </citation>
    <scope>NUCLEOTIDE SEQUENCE [LARGE SCALE GENOMIC DNA]</scope>
    <source>
        <strain evidence="4">JCM 4788</strain>
    </source>
</reference>
<dbReference type="PROSITE" id="PS51257">
    <property type="entry name" value="PROKAR_LIPOPROTEIN"/>
    <property type="match status" value="1"/>
</dbReference>
<name>A0ABP3IXF8_9ACTN</name>
<keyword evidence="4" id="KW-1185">Reference proteome</keyword>
<accession>A0ABP3IXF8</accession>
<feature type="compositionally biased region" description="Polar residues" evidence="1">
    <location>
        <begin position="35"/>
        <end position="45"/>
    </location>
</feature>
<evidence type="ECO:0008006" key="5">
    <source>
        <dbReference type="Google" id="ProtNLM"/>
    </source>
</evidence>
<feature type="signal peptide" evidence="2">
    <location>
        <begin position="1"/>
        <end position="19"/>
    </location>
</feature>
<organism evidence="3 4">
    <name type="scientific">Streptomyces luteireticuli</name>
    <dbReference type="NCBI Taxonomy" id="173858"/>
    <lineage>
        <taxon>Bacteria</taxon>
        <taxon>Bacillati</taxon>
        <taxon>Actinomycetota</taxon>
        <taxon>Actinomycetes</taxon>
        <taxon>Kitasatosporales</taxon>
        <taxon>Streptomycetaceae</taxon>
        <taxon>Streptomyces</taxon>
    </lineage>
</organism>
<gene>
    <name evidence="3" type="ORF">GCM10010357_61090</name>
</gene>
<keyword evidence="2" id="KW-0732">Signal</keyword>
<sequence length="142" mass="14669">MKRVSVAVASVLAALAALAACGSGADAEEPKKPSVQPSPSTSRSIVSEAPQKAQADPKRPEPDAGQTKTLIADLGAINPGLAQKEDRAVRRSVNTCSDIKAGLPAEKVQHNARLRFSGGTAGSLTDEQARKIVEAVKGSFCH</sequence>
<evidence type="ECO:0000256" key="1">
    <source>
        <dbReference type="SAM" id="MobiDB-lite"/>
    </source>
</evidence>
<proteinExistence type="predicted"/>